<dbReference type="Proteomes" id="UP000221080">
    <property type="component" value="Chromosome 6"/>
</dbReference>
<dbReference type="Pfam" id="PF09294">
    <property type="entry name" value="Interfer-bind"/>
    <property type="match status" value="1"/>
</dbReference>
<feature type="chain" id="PRO_5013062067" evidence="3">
    <location>
        <begin position="19"/>
        <end position="502"/>
    </location>
</feature>
<dbReference type="PANTHER" id="PTHR20859:SF93">
    <property type="entry name" value="CYTOKINE RECEPTOR FAMILY MEMBER B12-RELATED"/>
    <property type="match status" value="1"/>
</dbReference>
<keyword evidence="2" id="KW-1133">Transmembrane helix</keyword>
<organism evidence="6 7">
    <name type="scientific">Ictalurus punctatus</name>
    <name type="common">Channel catfish</name>
    <name type="synonym">Silurus punctatus</name>
    <dbReference type="NCBI Taxonomy" id="7998"/>
    <lineage>
        <taxon>Eukaryota</taxon>
        <taxon>Metazoa</taxon>
        <taxon>Chordata</taxon>
        <taxon>Craniata</taxon>
        <taxon>Vertebrata</taxon>
        <taxon>Euteleostomi</taxon>
        <taxon>Actinopterygii</taxon>
        <taxon>Neopterygii</taxon>
        <taxon>Teleostei</taxon>
        <taxon>Ostariophysi</taxon>
        <taxon>Siluriformes</taxon>
        <taxon>Ictaluridae</taxon>
        <taxon>Ictalurus</taxon>
    </lineage>
</organism>
<protein>
    <submittedName>
        <fullName evidence="7">Cytokine receptor family member b2</fullName>
    </submittedName>
</protein>
<keyword evidence="3" id="KW-0732">Signal</keyword>
<keyword evidence="2" id="KW-0472">Membrane</keyword>
<dbReference type="InterPro" id="IPR003961">
    <property type="entry name" value="FN3_dom"/>
</dbReference>
<dbReference type="InterPro" id="IPR036116">
    <property type="entry name" value="FN3_sf"/>
</dbReference>
<dbReference type="OMA" id="CVHLQAP"/>
<evidence type="ECO:0000313" key="6">
    <source>
        <dbReference type="Proteomes" id="UP000221080"/>
    </source>
</evidence>
<feature type="region of interest" description="Disordered" evidence="1">
    <location>
        <begin position="480"/>
        <end position="502"/>
    </location>
</feature>
<evidence type="ECO:0000259" key="5">
    <source>
        <dbReference type="Pfam" id="PF09294"/>
    </source>
</evidence>
<evidence type="ECO:0000256" key="3">
    <source>
        <dbReference type="SAM" id="SignalP"/>
    </source>
</evidence>
<dbReference type="PANTHER" id="PTHR20859">
    <property type="entry name" value="INTERFERON/INTERLEUKIN RECEPTOR"/>
    <property type="match status" value="1"/>
</dbReference>
<reference evidence="7" key="2">
    <citation type="submission" date="2025-08" db="UniProtKB">
        <authorList>
            <consortium name="RefSeq"/>
        </authorList>
    </citation>
    <scope>IDENTIFICATION</scope>
    <source>
        <tissue evidence="7">Blood</tissue>
    </source>
</reference>
<dbReference type="GO" id="GO:0005886">
    <property type="term" value="C:plasma membrane"/>
    <property type="evidence" value="ECO:0007669"/>
    <property type="project" value="TreeGrafter"/>
</dbReference>
<evidence type="ECO:0000256" key="2">
    <source>
        <dbReference type="SAM" id="Phobius"/>
    </source>
</evidence>
<accession>A0A2D0R6R4</accession>
<name>A0A2D0R6R4_ICTPU</name>
<dbReference type="Pfam" id="PF01108">
    <property type="entry name" value="Tissue_fac"/>
    <property type="match status" value="1"/>
</dbReference>
<dbReference type="RefSeq" id="XP_017326282.1">
    <property type="nucleotide sequence ID" value="XM_017470793.3"/>
</dbReference>
<evidence type="ECO:0000259" key="4">
    <source>
        <dbReference type="Pfam" id="PF01108"/>
    </source>
</evidence>
<dbReference type="InterPro" id="IPR013783">
    <property type="entry name" value="Ig-like_fold"/>
</dbReference>
<keyword evidence="6" id="KW-1185">Reference proteome</keyword>
<dbReference type="GeneID" id="108266953"/>
<dbReference type="KEGG" id="ipu:108266953"/>
<dbReference type="AlphaFoldDB" id="A0A2D0R6R4"/>
<feature type="transmembrane region" description="Helical" evidence="2">
    <location>
        <begin position="217"/>
        <end position="238"/>
    </location>
</feature>
<keyword evidence="7" id="KW-0675">Receptor</keyword>
<dbReference type="Gene3D" id="2.60.40.10">
    <property type="entry name" value="Immunoglobulins"/>
    <property type="match status" value="1"/>
</dbReference>
<dbReference type="GO" id="GO:0004896">
    <property type="term" value="F:cytokine receptor activity"/>
    <property type="evidence" value="ECO:0007669"/>
    <property type="project" value="TreeGrafter"/>
</dbReference>
<evidence type="ECO:0000313" key="7">
    <source>
        <dbReference type="RefSeq" id="XP_017326282.1"/>
    </source>
</evidence>
<dbReference type="InterPro" id="IPR050650">
    <property type="entry name" value="Type-II_Cytokine-TF_Rcpt"/>
</dbReference>
<reference evidence="6" key="1">
    <citation type="journal article" date="2016" name="Nat. Commun.">
        <title>The channel catfish genome sequence provides insights into the evolution of scale formation in teleosts.</title>
        <authorList>
            <person name="Liu Z."/>
            <person name="Liu S."/>
            <person name="Yao J."/>
            <person name="Bao L."/>
            <person name="Zhang J."/>
            <person name="Li Y."/>
            <person name="Jiang C."/>
            <person name="Sun L."/>
            <person name="Wang R."/>
            <person name="Zhang Y."/>
            <person name="Zhou T."/>
            <person name="Zeng Q."/>
            <person name="Fu Q."/>
            <person name="Gao S."/>
            <person name="Li N."/>
            <person name="Koren S."/>
            <person name="Jiang Y."/>
            <person name="Zimin A."/>
            <person name="Xu P."/>
            <person name="Phillippy A.M."/>
            <person name="Geng X."/>
            <person name="Song L."/>
            <person name="Sun F."/>
            <person name="Li C."/>
            <person name="Wang X."/>
            <person name="Chen A."/>
            <person name="Jin Y."/>
            <person name="Yuan Z."/>
            <person name="Yang Y."/>
            <person name="Tan S."/>
            <person name="Peatman E."/>
            <person name="Lu J."/>
            <person name="Qin Z."/>
            <person name="Dunham R."/>
            <person name="Li Z."/>
            <person name="Sonstegard T."/>
            <person name="Feng J."/>
            <person name="Danzmann R.G."/>
            <person name="Schroeder S."/>
            <person name="Scheffler B."/>
            <person name="Duke M.V."/>
            <person name="Ballard L."/>
            <person name="Kucuktas H."/>
            <person name="Kaltenboeck L."/>
            <person name="Liu H."/>
            <person name="Armbruster J."/>
            <person name="Xie Y."/>
            <person name="Kirby M.L."/>
            <person name="Tian Y."/>
            <person name="Flanagan M.E."/>
            <person name="Mu W."/>
            <person name="Waldbieser G.C."/>
        </authorList>
    </citation>
    <scope>NUCLEOTIDE SEQUENCE [LARGE SCALE GENOMIC DNA]</scope>
    <source>
        <strain evidence="6">SDA103</strain>
    </source>
</reference>
<gene>
    <name evidence="7" type="primary">crfb2</name>
</gene>
<dbReference type="OrthoDB" id="10031784at2759"/>
<dbReference type="InterPro" id="IPR015373">
    <property type="entry name" value="Interferon/interleukin_rcp_dom"/>
</dbReference>
<evidence type="ECO:0000256" key="1">
    <source>
        <dbReference type="SAM" id="MobiDB-lite"/>
    </source>
</evidence>
<dbReference type="CTD" id="777653"/>
<feature type="compositionally biased region" description="Acidic residues" evidence="1">
    <location>
        <begin position="481"/>
        <end position="494"/>
    </location>
</feature>
<sequence length="502" mass="56623">MDHVYTLLMLIVPCSVLCGHVPAPVNLTMDSQNFVHLLTWKAGPGSPAGLQYRVLFRSYSVDWKMVDSCAAVCYPLRCNLTDVFTNLEEAYYIKVTAVLGKEMSAHTFYSPFKPEFDTWLEPPSLRLSPCNDSLCVYLQSPSERLDTVYKKYNYVLNVTNEKGVQVFLNTRGLGTVVLKVVPGLQYCVSVNITDRKYTSKPPVCATKPAAVNSMDPVISGVLSLLGLVIVVTVIVQAFKRSILLKTHQPLVLSSFNAPYKVQLLTWPSVESLHKKCILLEHNTNEDVQVNEEVDQEKADEEVAYEGRRGCEQIDCCEEISEETKSSIPGSPEIPYEHTHNSVTETYPHVPGTFLKEHTLTPDMIRFNREATTPQTTGQIRTTHFLPLKTPIQKIKKNDLALLRHKRGDEIGQEEEGSDNVNFFSLTLGGQNSEQEEETEENMENVKQVKPEVPLFVFGPPKPAMNVQPTYSESTNKCISYSEEEDQEDTEEEEAFCGYMMRR</sequence>
<proteinExistence type="predicted"/>
<feature type="signal peptide" evidence="3">
    <location>
        <begin position="1"/>
        <end position="18"/>
    </location>
</feature>
<feature type="domain" description="Interferon/interleukin receptor" evidence="5">
    <location>
        <begin position="119"/>
        <end position="206"/>
    </location>
</feature>
<keyword evidence="2" id="KW-0812">Transmembrane</keyword>
<feature type="domain" description="Fibronectin type-III" evidence="4">
    <location>
        <begin position="6"/>
        <end position="104"/>
    </location>
</feature>
<dbReference type="SUPFAM" id="SSF49265">
    <property type="entry name" value="Fibronectin type III"/>
    <property type="match status" value="2"/>
</dbReference>
<dbReference type="STRING" id="7998.ENSIPUP00000006466"/>